<keyword evidence="7 9" id="KW-0675">Receptor</keyword>
<dbReference type="CDD" id="cd06958">
    <property type="entry name" value="NR_DBD_COUP_TF"/>
    <property type="match status" value="1"/>
</dbReference>
<dbReference type="SMART" id="SM00399">
    <property type="entry name" value="ZnF_C4"/>
    <property type="match status" value="1"/>
</dbReference>
<dbReference type="InterPro" id="IPR001723">
    <property type="entry name" value="Nuclear_hrmn_rcpt"/>
</dbReference>
<dbReference type="Proteomes" id="UP000270296">
    <property type="component" value="Unassembled WGS sequence"/>
</dbReference>
<dbReference type="PANTHER" id="PTHR24083">
    <property type="entry name" value="NUCLEAR HORMONE RECEPTOR"/>
    <property type="match status" value="1"/>
</dbReference>
<dbReference type="GO" id="GO:0008270">
    <property type="term" value="F:zinc ion binding"/>
    <property type="evidence" value="ECO:0007669"/>
    <property type="project" value="UniProtKB-KW"/>
</dbReference>
<evidence type="ECO:0000256" key="9">
    <source>
        <dbReference type="RuleBase" id="RU004334"/>
    </source>
</evidence>
<dbReference type="GO" id="GO:0003700">
    <property type="term" value="F:DNA-binding transcription factor activity"/>
    <property type="evidence" value="ECO:0007669"/>
    <property type="project" value="InterPro"/>
</dbReference>
<dbReference type="InterPro" id="IPR001628">
    <property type="entry name" value="Znf_hrmn_rcpt"/>
</dbReference>
<keyword evidence="4 9" id="KW-0805">Transcription regulation</keyword>
<evidence type="ECO:0000313" key="14">
    <source>
        <dbReference type="Proteomes" id="UP000270296"/>
    </source>
</evidence>
<keyword evidence="6 9" id="KW-0804">Transcription</keyword>
<comment type="subcellular location">
    <subcellularLocation>
        <location evidence="9">Nucleus</location>
    </subcellularLocation>
</comment>
<keyword evidence="14" id="KW-1185">Reference proteome</keyword>
<accession>A0A183IHC2</accession>
<evidence type="ECO:0000259" key="11">
    <source>
        <dbReference type="PROSITE" id="PS51030"/>
    </source>
</evidence>
<dbReference type="Gene3D" id="3.30.50.10">
    <property type="entry name" value="Erythroid Transcription Factor GATA-1, subunit A"/>
    <property type="match status" value="1"/>
</dbReference>
<dbReference type="PRINTS" id="PR00398">
    <property type="entry name" value="STRDHORMONER"/>
</dbReference>
<dbReference type="GO" id="GO:0005634">
    <property type="term" value="C:nucleus"/>
    <property type="evidence" value="ECO:0007669"/>
    <property type="project" value="UniProtKB-SubCell"/>
</dbReference>
<evidence type="ECO:0000256" key="1">
    <source>
        <dbReference type="ARBA" id="ARBA00022723"/>
    </source>
</evidence>
<evidence type="ECO:0000313" key="13">
    <source>
        <dbReference type="EMBL" id="VDO99729.1"/>
    </source>
</evidence>
<dbReference type="PROSITE" id="PS51843">
    <property type="entry name" value="NR_LBD"/>
    <property type="match status" value="1"/>
</dbReference>
<feature type="compositionally biased region" description="Low complexity" evidence="10">
    <location>
        <begin position="71"/>
        <end position="84"/>
    </location>
</feature>
<evidence type="ECO:0000259" key="12">
    <source>
        <dbReference type="PROSITE" id="PS51843"/>
    </source>
</evidence>
<dbReference type="SUPFAM" id="SSF48508">
    <property type="entry name" value="Nuclear receptor ligand-binding domain"/>
    <property type="match status" value="1"/>
</dbReference>
<feature type="domain" description="NR LBD" evidence="12">
    <location>
        <begin position="248"/>
        <end position="417"/>
    </location>
</feature>
<dbReference type="PROSITE" id="PS00031">
    <property type="entry name" value="NUCLEAR_REC_DBD_1"/>
    <property type="match status" value="1"/>
</dbReference>
<dbReference type="InterPro" id="IPR050274">
    <property type="entry name" value="Nuclear_hormone_rcpt_NR2"/>
</dbReference>
<evidence type="ECO:0000256" key="5">
    <source>
        <dbReference type="ARBA" id="ARBA00023125"/>
    </source>
</evidence>
<reference evidence="15" key="1">
    <citation type="submission" date="2016-06" db="UniProtKB">
        <authorList>
            <consortium name="WormBaseParasite"/>
        </authorList>
    </citation>
    <scope>IDENTIFICATION</scope>
</reference>
<dbReference type="GO" id="GO:0043565">
    <property type="term" value="F:sequence-specific DNA binding"/>
    <property type="evidence" value="ECO:0007669"/>
    <property type="project" value="InterPro"/>
</dbReference>
<evidence type="ECO:0000256" key="2">
    <source>
        <dbReference type="ARBA" id="ARBA00022771"/>
    </source>
</evidence>
<dbReference type="AlphaFoldDB" id="A0A183IHC2"/>
<keyword evidence="8 9" id="KW-0539">Nucleus</keyword>
<feature type="region of interest" description="Disordered" evidence="10">
    <location>
        <begin position="1"/>
        <end position="116"/>
    </location>
</feature>
<evidence type="ECO:0000256" key="7">
    <source>
        <dbReference type="ARBA" id="ARBA00023170"/>
    </source>
</evidence>
<dbReference type="PROSITE" id="PS51030">
    <property type="entry name" value="NUCLEAR_REC_DBD_2"/>
    <property type="match status" value="1"/>
</dbReference>
<evidence type="ECO:0000313" key="15">
    <source>
        <dbReference type="WBParaSite" id="SBAD_0000316101-mRNA-1"/>
    </source>
</evidence>
<dbReference type="Pfam" id="PF00104">
    <property type="entry name" value="Hormone_recep"/>
    <property type="match status" value="1"/>
</dbReference>
<feature type="domain" description="Nuclear receptor" evidence="11">
    <location>
        <begin position="136"/>
        <end position="211"/>
    </location>
</feature>
<keyword evidence="2 9" id="KW-0863">Zinc-finger</keyword>
<comment type="similarity">
    <text evidence="9">Belongs to the nuclear hormone receptor family.</text>
</comment>
<dbReference type="PRINTS" id="PR00047">
    <property type="entry name" value="STROIDFINGER"/>
</dbReference>
<dbReference type="EMBL" id="UZAM01007526">
    <property type="protein sequence ID" value="VDO99729.1"/>
    <property type="molecule type" value="Genomic_DNA"/>
</dbReference>
<organism evidence="15">
    <name type="scientific">Soboliphyme baturini</name>
    <dbReference type="NCBI Taxonomy" id="241478"/>
    <lineage>
        <taxon>Eukaryota</taxon>
        <taxon>Metazoa</taxon>
        <taxon>Ecdysozoa</taxon>
        <taxon>Nematoda</taxon>
        <taxon>Enoplea</taxon>
        <taxon>Dorylaimia</taxon>
        <taxon>Dioctophymatida</taxon>
        <taxon>Dioctophymatoidea</taxon>
        <taxon>Soboliphymatidae</taxon>
        <taxon>Soboliphyme</taxon>
    </lineage>
</organism>
<feature type="compositionally biased region" description="Gly residues" evidence="10">
    <location>
        <begin position="1"/>
        <end position="15"/>
    </location>
</feature>
<evidence type="ECO:0000256" key="10">
    <source>
        <dbReference type="SAM" id="MobiDB-lite"/>
    </source>
</evidence>
<dbReference type="InterPro" id="IPR035500">
    <property type="entry name" value="NHR-like_dom_sf"/>
</dbReference>
<dbReference type="PRINTS" id="PR01282">
    <property type="entry name" value="COUPTNFACTOR"/>
</dbReference>
<reference evidence="13 14" key="2">
    <citation type="submission" date="2018-11" db="EMBL/GenBank/DDBJ databases">
        <authorList>
            <consortium name="Pathogen Informatics"/>
        </authorList>
    </citation>
    <scope>NUCLEOTIDE SEQUENCE [LARGE SCALE GENOMIC DNA]</scope>
</reference>
<dbReference type="PROSITE" id="PS51257">
    <property type="entry name" value="PROKAR_LIPOPROTEIN"/>
    <property type="match status" value="1"/>
</dbReference>
<sequence length="417" mass="45111">MKEGSGNGTGTGTGSGNTVLSCPSSSSSSSWHSEYPLTSGVRGRQESMDNSADLAGATVSVKVAKRADKPSAVSPSSSSQESSSTCRAGFGGSRRGVVEDGNGVKQEPMDPLVSMPMPAVSVPITPSSVDTPSPSVIECVVCNDKSSGKHYGQFTCEGCKSFFKRSVRRNLSYTCRGSKNCNIDVHHRNQCQYCRLKKCVKMGMRKEASSDVRRFLAVQRGRIPTTLNPYAGSLTFPNSDALISSHAYLSNFLSLLMRAEPYPISRFGVGILQQSNVMGIDNICELAARLLFSAVEWARNIPFFPEFLVTDQVALLRMAWSELFVLNAAQCGMPVHAAPLLAAAGLHMSPMAADRVVVFMDHIRIFQDQVEKLKALHVDTAEYSCLKAITLFTTGKTLALALFGLIAPRHTVRTNHR</sequence>
<evidence type="ECO:0000256" key="6">
    <source>
        <dbReference type="ARBA" id="ARBA00023163"/>
    </source>
</evidence>
<dbReference type="SMART" id="SM00430">
    <property type="entry name" value="HOLI"/>
    <property type="match status" value="1"/>
</dbReference>
<dbReference type="InterPro" id="IPR013088">
    <property type="entry name" value="Znf_NHR/GATA"/>
</dbReference>
<evidence type="ECO:0000256" key="4">
    <source>
        <dbReference type="ARBA" id="ARBA00023015"/>
    </source>
</evidence>
<dbReference type="Gene3D" id="1.10.565.10">
    <property type="entry name" value="Retinoid X Receptor"/>
    <property type="match status" value="1"/>
</dbReference>
<keyword evidence="1 9" id="KW-0479">Metal-binding</keyword>
<dbReference type="InterPro" id="IPR000536">
    <property type="entry name" value="Nucl_hrmn_rcpt_lig-bd"/>
</dbReference>
<dbReference type="Pfam" id="PF00105">
    <property type="entry name" value="zf-C4"/>
    <property type="match status" value="1"/>
</dbReference>
<dbReference type="OrthoDB" id="5771769at2759"/>
<evidence type="ECO:0000256" key="8">
    <source>
        <dbReference type="ARBA" id="ARBA00023242"/>
    </source>
</evidence>
<dbReference type="WBParaSite" id="SBAD_0000316101-mRNA-1">
    <property type="protein sequence ID" value="SBAD_0000316101-mRNA-1"/>
    <property type="gene ID" value="SBAD_0000316101"/>
</dbReference>
<keyword evidence="3 9" id="KW-0862">Zinc</keyword>
<protein>
    <submittedName>
        <fullName evidence="15">Nuclear receptor domain-containing protein</fullName>
    </submittedName>
</protein>
<proteinExistence type="inferred from homology"/>
<evidence type="ECO:0000256" key="3">
    <source>
        <dbReference type="ARBA" id="ARBA00022833"/>
    </source>
</evidence>
<keyword evidence="5 9" id="KW-0238">DNA-binding</keyword>
<dbReference type="SUPFAM" id="SSF57716">
    <property type="entry name" value="Glucocorticoid receptor-like (DNA-binding domain)"/>
    <property type="match status" value="1"/>
</dbReference>
<name>A0A183IHC2_9BILA</name>
<gene>
    <name evidence="13" type="ORF">SBAD_LOCUS3017</name>
</gene>
<dbReference type="FunFam" id="3.30.50.10:FF:000079">
    <property type="entry name" value="Protein CBR-UNC-55, isoform a"/>
    <property type="match status" value="1"/>
</dbReference>